<feature type="region of interest" description="Disordered" evidence="1">
    <location>
        <begin position="99"/>
        <end position="123"/>
    </location>
</feature>
<sequence>MFFGPIAQAPFRRRYRACQMLGNLASGLVEIVLGWVLKDWNIGRLRYYTHPPEEISSTVGADTAVSAEIVSQFSKEFDIDALDDDIRKLVEGLPTDTDTTFCSNNSSNEDDNEDDEEMHVDQSSSTVVLSLPSSLEIDGNVQLNSIIRKAIKKKKRAAKKQGKRAEKLAEAMDITSI</sequence>
<feature type="compositionally biased region" description="Acidic residues" evidence="1">
    <location>
        <begin position="108"/>
        <end position="118"/>
    </location>
</feature>
<proteinExistence type="predicted"/>
<keyword evidence="3" id="KW-1185">Reference proteome</keyword>
<feature type="region of interest" description="Disordered" evidence="1">
    <location>
        <begin position="158"/>
        <end position="177"/>
    </location>
</feature>
<name>A0AAD5QLA1_PARTN</name>
<dbReference type="AlphaFoldDB" id="A0AAD5QLA1"/>
<accession>A0AAD5QLA1</accession>
<reference evidence="2" key="1">
    <citation type="submission" date="2021-06" db="EMBL/GenBank/DDBJ databases">
        <title>Parelaphostrongylus tenuis whole genome reference sequence.</title>
        <authorList>
            <person name="Garwood T.J."/>
            <person name="Larsen P.A."/>
            <person name="Fountain-Jones N.M."/>
            <person name="Garbe J.R."/>
            <person name="Macchietto M.G."/>
            <person name="Kania S.A."/>
            <person name="Gerhold R.W."/>
            <person name="Richards J.E."/>
            <person name="Wolf T.M."/>
        </authorList>
    </citation>
    <scope>NUCLEOTIDE SEQUENCE</scope>
    <source>
        <strain evidence="2">MNPRO001-30</strain>
        <tissue evidence="2">Meninges</tissue>
    </source>
</reference>
<dbReference type="EMBL" id="JAHQIW010001572">
    <property type="protein sequence ID" value="KAJ1352960.1"/>
    <property type="molecule type" value="Genomic_DNA"/>
</dbReference>
<dbReference type="Proteomes" id="UP001196413">
    <property type="component" value="Unassembled WGS sequence"/>
</dbReference>
<evidence type="ECO:0000313" key="3">
    <source>
        <dbReference type="Proteomes" id="UP001196413"/>
    </source>
</evidence>
<gene>
    <name evidence="2" type="primary">NST-1_1</name>
    <name evidence="2" type="ORF">KIN20_009477</name>
</gene>
<comment type="caution">
    <text evidence="2">The sequence shown here is derived from an EMBL/GenBank/DDBJ whole genome shotgun (WGS) entry which is preliminary data.</text>
</comment>
<organism evidence="2 3">
    <name type="scientific">Parelaphostrongylus tenuis</name>
    <name type="common">Meningeal worm</name>
    <dbReference type="NCBI Taxonomy" id="148309"/>
    <lineage>
        <taxon>Eukaryota</taxon>
        <taxon>Metazoa</taxon>
        <taxon>Ecdysozoa</taxon>
        <taxon>Nematoda</taxon>
        <taxon>Chromadorea</taxon>
        <taxon>Rhabditida</taxon>
        <taxon>Rhabditina</taxon>
        <taxon>Rhabditomorpha</taxon>
        <taxon>Strongyloidea</taxon>
        <taxon>Metastrongylidae</taxon>
        <taxon>Parelaphostrongylus</taxon>
    </lineage>
</organism>
<evidence type="ECO:0000313" key="2">
    <source>
        <dbReference type="EMBL" id="KAJ1352960.1"/>
    </source>
</evidence>
<protein>
    <submittedName>
        <fullName evidence="2">Guanine nucleotide-binding protein-like 3</fullName>
    </submittedName>
</protein>
<evidence type="ECO:0000256" key="1">
    <source>
        <dbReference type="SAM" id="MobiDB-lite"/>
    </source>
</evidence>